<evidence type="ECO:0000256" key="2">
    <source>
        <dbReference type="ARBA" id="ARBA00008748"/>
    </source>
</evidence>
<dbReference type="NCBIfam" id="TIGR02707">
    <property type="entry name" value="butyr_kinase"/>
    <property type="match status" value="1"/>
</dbReference>
<dbReference type="SUPFAM" id="SSF53067">
    <property type="entry name" value="Actin-like ATPase domain"/>
    <property type="match status" value="2"/>
</dbReference>
<dbReference type="PIRSF" id="PIRSF036458">
    <property type="entry name" value="Butyrate_kin"/>
    <property type="match status" value="1"/>
</dbReference>
<accession>A0ABV1FNN5</accession>
<evidence type="ECO:0000256" key="6">
    <source>
        <dbReference type="ARBA" id="ARBA00022777"/>
    </source>
</evidence>
<comment type="caution">
    <text evidence="11">The sequence shown here is derived from an EMBL/GenBank/DDBJ whole genome shotgun (WGS) entry which is preliminary data.</text>
</comment>
<dbReference type="InterPro" id="IPR023865">
    <property type="entry name" value="Aliphatic_acid_kinase_CS"/>
</dbReference>
<dbReference type="RefSeq" id="WP_215759028.1">
    <property type="nucleotide sequence ID" value="NZ_JAHKBE010000005.1"/>
</dbReference>
<dbReference type="PROSITE" id="PS01076">
    <property type="entry name" value="ACETATE_KINASE_2"/>
    <property type="match status" value="1"/>
</dbReference>
<evidence type="ECO:0000313" key="12">
    <source>
        <dbReference type="Proteomes" id="UP001487296"/>
    </source>
</evidence>
<comment type="catalytic activity">
    <reaction evidence="8 9">
        <text>butanoate + ATP = butanoyl phosphate + ADP</text>
        <dbReference type="Rhea" id="RHEA:13585"/>
        <dbReference type="ChEBI" id="CHEBI:17968"/>
        <dbReference type="ChEBI" id="CHEBI:30616"/>
        <dbReference type="ChEBI" id="CHEBI:58079"/>
        <dbReference type="ChEBI" id="CHEBI:456216"/>
        <dbReference type="EC" id="2.7.2.7"/>
    </reaction>
</comment>
<dbReference type="Proteomes" id="UP001487296">
    <property type="component" value="Unassembled WGS sequence"/>
</dbReference>
<dbReference type="EMBL" id="JBBNFP010000006">
    <property type="protein sequence ID" value="MEQ2485989.1"/>
    <property type="molecule type" value="Genomic_DNA"/>
</dbReference>
<keyword evidence="3 9" id="KW-0963">Cytoplasm</keyword>
<evidence type="ECO:0000256" key="9">
    <source>
        <dbReference type="HAMAP-Rule" id="MF_00542"/>
    </source>
</evidence>
<dbReference type="PROSITE" id="PS01075">
    <property type="entry name" value="ACETATE_KINASE_1"/>
    <property type="match status" value="1"/>
</dbReference>
<evidence type="ECO:0000313" key="11">
    <source>
        <dbReference type="EMBL" id="MEQ2485989.1"/>
    </source>
</evidence>
<dbReference type="Pfam" id="PF00871">
    <property type="entry name" value="Acetate_kinase"/>
    <property type="match status" value="1"/>
</dbReference>
<dbReference type="PANTHER" id="PTHR21060">
    <property type="entry name" value="ACETATE KINASE"/>
    <property type="match status" value="1"/>
</dbReference>
<keyword evidence="6 9" id="KW-0418">Kinase</keyword>
<dbReference type="CDD" id="cd24011">
    <property type="entry name" value="ASKHA_NBD_BK"/>
    <property type="match status" value="1"/>
</dbReference>
<evidence type="ECO:0000256" key="5">
    <source>
        <dbReference type="ARBA" id="ARBA00022741"/>
    </source>
</evidence>
<dbReference type="GO" id="GO:0047761">
    <property type="term" value="F:butyrate kinase activity"/>
    <property type="evidence" value="ECO:0007669"/>
    <property type="project" value="UniProtKB-EC"/>
</dbReference>
<dbReference type="HAMAP" id="MF_00542">
    <property type="entry name" value="Butyrate_kinase"/>
    <property type="match status" value="1"/>
</dbReference>
<proteinExistence type="inferred from homology"/>
<evidence type="ECO:0000256" key="10">
    <source>
        <dbReference type="RuleBase" id="RU003835"/>
    </source>
</evidence>
<evidence type="ECO:0000256" key="3">
    <source>
        <dbReference type="ARBA" id="ARBA00022490"/>
    </source>
</evidence>
<keyword evidence="7 9" id="KW-0067">ATP-binding</keyword>
<dbReference type="InterPro" id="IPR000890">
    <property type="entry name" value="Aliphatic_acid_kin_short-chain"/>
</dbReference>
<dbReference type="PRINTS" id="PR00471">
    <property type="entry name" value="ACETATEKNASE"/>
</dbReference>
<dbReference type="InterPro" id="IPR011245">
    <property type="entry name" value="Butyrate_kin"/>
</dbReference>
<evidence type="ECO:0000256" key="1">
    <source>
        <dbReference type="ARBA" id="ARBA00004496"/>
    </source>
</evidence>
<keyword evidence="12" id="KW-1185">Reference proteome</keyword>
<evidence type="ECO:0000256" key="7">
    <source>
        <dbReference type="ARBA" id="ARBA00022840"/>
    </source>
</evidence>
<organism evidence="11 12">
    <name type="scientific">Hallella faecis</name>
    <dbReference type="NCBI Taxonomy" id="2841596"/>
    <lineage>
        <taxon>Bacteria</taxon>
        <taxon>Pseudomonadati</taxon>
        <taxon>Bacteroidota</taxon>
        <taxon>Bacteroidia</taxon>
        <taxon>Bacteroidales</taxon>
        <taxon>Prevotellaceae</taxon>
        <taxon>Hallella</taxon>
    </lineage>
</organism>
<name>A0ABV1FNN5_9BACT</name>
<comment type="subcellular location">
    <subcellularLocation>
        <location evidence="1 9">Cytoplasm</location>
    </subcellularLocation>
</comment>
<gene>
    <name evidence="9 11" type="primary">buk</name>
    <name evidence="11" type="ORF">AAAT34_02840</name>
</gene>
<comment type="similarity">
    <text evidence="2 9 10">Belongs to the acetokinase family.</text>
</comment>
<dbReference type="NCBIfam" id="NF002834">
    <property type="entry name" value="PRK03011.1-5"/>
    <property type="match status" value="1"/>
</dbReference>
<protein>
    <recommendedName>
        <fullName evidence="9">Probable butyrate kinase</fullName>
        <shortName evidence="9">BK</shortName>
        <ecNumber evidence="9">2.7.2.7</ecNumber>
    </recommendedName>
    <alternativeName>
        <fullName evidence="9">Branched-chain carboxylic acid kinase</fullName>
    </alternativeName>
</protein>
<reference evidence="11 12" key="1">
    <citation type="submission" date="2024-04" db="EMBL/GenBank/DDBJ databases">
        <title>Human intestinal bacterial collection.</title>
        <authorList>
            <person name="Pauvert C."/>
            <person name="Hitch T.C.A."/>
            <person name="Clavel T."/>
        </authorList>
    </citation>
    <scope>NUCLEOTIDE SEQUENCE [LARGE SCALE GENOMIC DNA]</scope>
    <source>
        <strain evidence="11 12">CLA-AA-H145</strain>
    </source>
</reference>
<keyword evidence="5 9" id="KW-0547">Nucleotide-binding</keyword>
<evidence type="ECO:0000256" key="4">
    <source>
        <dbReference type="ARBA" id="ARBA00022679"/>
    </source>
</evidence>
<dbReference type="PANTHER" id="PTHR21060:SF3">
    <property type="entry name" value="BUTYRATE KINASE 2-RELATED"/>
    <property type="match status" value="1"/>
</dbReference>
<sequence length="350" mass="38164">MPRVLVVNPGSTSTKIAVFDDLQPLFVTDIVHDLNELHQFPTVMDQFDFRRQLVIKELEQRNVPLQFDAVVGRGGLARPVKSGSYPVTPTMIAEERACEHQHACDLGCIIAYTIAQEIPGCQAFIADPGTTDELAPEARISGSPLLPRICIWHALNQKAIARRYAREHDTHYENLRLIMCHLGGGISIAAHDHGQAIDANNALDGEGPFSPERAGSLPVAALIRLCFSGTLTEDELLKRVAGHGGLIAHLGSNNMKEIVKRIEEGDDHARLVVDAMIWHVAKTIVSEAAVLCGPPDAIILTGGMAHSDYIVDRLKRRIAWLAPVAVYPGQDEMRALAENALAALEGKRAE</sequence>
<dbReference type="InterPro" id="IPR043129">
    <property type="entry name" value="ATPase_NBD"/>
</dbReference>
<dbReference type="EC" id="2.7.2.7" evidence="9"/>
<evidence type="ECO:0000256" key="8">
    <source>
        <dbReference type="ARBA" id="ARBA00048596"/>
    </source>
</evidence>
<dbReference type="Gene3D" id="3.30.420.40">
    <property type="match status" value="2"/>
</dbReference>
<keyword evidence="4 9" id="KW-0808">Transferase</keyword>